<evidence type="ECO:0000256" key="5">
    <source>
        <dbReference type="ARBA" id="ARBA00022741"/>
    </source>
</evidence>
<keyword evidence="9" id="KW-0812">Transmembrane</keyword>
<protein>
    <recommendedName>
        <fullName evidence="2">histidine kinase</fullName>
        <ecNumber evidence="2">2.7.13.3</ecNumber>
    </recommendedName>
</protein>
<evidence type="ECO:0000256" key="9">
    <source>
        <dbReference type="SAM" id="Phobius"/>
    </source>
</evidence>
<dbReference type="Gene3D" id="3.30.565.10">
    <property type="entry name" value="Histidine kinase-like ATPase, C-terminal domain"/>
    <property type="match status" value="1"/>
</dbReference>
<dbReference type="eggNOG" id="COG5000">
    <property type="taxonomic scope" value="Bacteria"/>
</dbReference>
<dbReference type="PANTHER" id="PTHR43065:SF10">
    <property type="entry name" value="PEROXIDE STRESS-ACTIVATED HISTIDINE KINASE MAK3"/>
    <property type="match status" value="1"/>
</dbReference>
<dbReference type="CDD" id="cd00082">
    <property type="entry name" value="HisKA"/>
    <property type="match status" value="1"/>
</dbReference>
<dbReference type="SUPFAM" id="SSF55874">
    <property type="entry name" value="ATPase domain of HSP90 chaperone/DNA topoisomerase II/histidine kinase"/>
    <property type="match status" value="1"/>
</dbReference>
<proteinExistence type="predicted"/>
<evidence type="ECO:0000256" key="1">
    <source>
        <dbReference type="ARBA" id="ARBA00000085"/>
    </source>
</evidence>
<sequence>MIRKVHAPSLQARITILTVAVTTSLVGALLLVQLNNVVELWLNSSLGVAEIAGQQVKTLLLLRLQERTPPSGRGGAERRQAWVNIVKNDGNLTLLLETTMAQSRSIIEISITGENGNVIASSNPMRPGTLMVRRPSVRSLISTNPLQRITRVLTRGQDFELTIPLGVEGEARPLFTIQTLVSWVLLREDLVPAMRRVALWGMAAVLASIVLAYVSSRLVVRNIGRLDAVIDRISSGEAGKLADETTGAAREFAVIESKLSILGHRFRGAVEGATELRNNVKKLLDHLEEAILLFDPAGRLILAGGAAARILRLPVDAATGRLMTEIFPTNTLLGSFLREACVLDKGVQEQRIGRLLVTVELIPASPDHAARMALVRIRDAAGPQQLESQLQLSARLDAMHRLIGSVAHEVKNPLNSIAVRLDYLQSWAATASPEAEEEVQVIVEEVNRLDRVVRNFLDFTRPVELVRERLDMVALSREVAELVQPDAERRGVSIRFDSARPSVPVCGDPDLLKEAIMNVVTNGIEAMPSGGELDIAVSEADMQCRITIRDTGPGIPAGQREKVFELYFSTKAKGSGLGLPMAYRALQLHGGSIDLASEPGKGTSFHLKLPVMESEGIA</sequence>
<reference evidence="11" key="1">
    <citation type="submission" date="2006-10" db="EMBL/GenBank/DDBJ databases">
        <title>Complete sequence of Solibacter usitatus Ellin6076.</title>
        <authorList>
            <consortium name="US DOE Joint Genome Institute"/>
            <person name="Copeland A."/>
            <person name="Lucas S."/>
            <person name="Lapidus A."/>
            <person name="Barry K."/>
            <person name="Detter J.C."/>
            <person name="Glavina del Rio T."/>
            <person name="Hammon N."/>
            <person name="Israni S."/>
            <person name="Dalin E."/>
            <person name="Tice H."/>
            <person name="Pitluck S."/>
            <person name="Thompson L.S."/>
            <person name="Brettin T."/>
            <person name="Bruce D."/>
            <person name="Han C."/>
            <person name="Tapia R."/>
            <person name="Gilna P."/>
            <person name="Schmutz J."/>
            <person name="Larimer F."/>
            <person name="Land M."/>
            <person name="Hauser L."/>
            <person name="Kyrpides N."/>
            <person name="Mikhailova N."/>
            <person name="Janssen P.H."/>
            <person name="Kuske C.R."/>
            <person name="Richardson P."/>
        </authorList>
    </citation>
    <scope>NUCLEOTIDE SEQUENCE</scope>
    <source>
        <strain evidence="11">Ellin6076</strain>
    </source>
</reference>
<feature type="transmembrane region" description="Helical" evidence="9">
    <location>
        <begin position="197"/>
        <end position="215"/>
    </location>
</feature>
<feature type="transmembrane region" description="Helical" evidence="9">
    <location>
        <begin position="12"/>
        <end position="34"/>
    </location>
</feature>
<evidence type="ECO:0000256" key="2">
    <source>
        <dbReference type="ARBA" id="ARBA00012438"/>
    </source>
</evidence>
<dbReference type="InterPro" id="IPR035965">
    <property type="entry name" value="PAS-like_dom_sf"/>
</dbReference>
<accession>Q01RL5</accession>
<dbReference type="InterPro" id="IPR036097">
    <property type="entry name" value="HisK_dim/P_sf"/>
</dbReference>
<dbReference type="OrthoDB" id="9815750at2"/>
<dbReference type="PANTHER" id="PTHR43065">
    <property type="entry name" value="SENSOR HISTIDINE KINASE"/>
    <property type="match status" value="1"/>
</dbReference>
<feature type="domain" description="Histidine kinase" evidence="10">
    <location>
        <begin position="405"/>
        <end position="613"/>
    </location>
</feature>
<evidence type="ECO:0000259" key="10">
    <source>
        <dbReference type="PROSITE" id="PS50109"/>
    </source>
</evidence>
<evidence type="ECO:0000256" key="4">
    <source>
        <dbReference type="ARBA" id="ARBA00022679"/>
    </source>
</evidence>
<dbReference type="SUPFAM" id="SSF47384">
    <property type="entry name" value="Homodimeric domain of signal transducing histidine kinase"/>
    <property type="match status" value="1"/>
</dbReference>
<evidence type="ECO:0000256" key="8">
    <source>
        <dbReference type="ARBA" id="ARBA00023012"/>
    </source>
</evidence>
<dbReference type="InterPro" id="IPR003594">
    <property type="entry name" value="HATPase_dom"/>
</dbReference>
<name>Q01RL5_SOLUE</name>
<dbReference type="InterPro" id="IPR003661">
    <property type="entry name" value="HisK_dim/P_dom"/>
</dbReference>
<dbReference type="GO" id="GO:0000155">
    <property type="term" value="F:phosphorelay sensor kinase activity"/>
    <property type="evidence" value="ECO:0007669"/>
    <property type="project" value="InterPro"/>
</dbReference>
<dbReference type="Gene3D" id="3.30.450.20">
    <property type="entry name" value="PAS domain"/>
    <property type="match status" value="1"/>
</dbReference>
<gene>
    <name evidence="11" type="ordered locus">Acid_6787</name>
</gene>
<dbReference type="PROSITE" id="PS50109">
    <property type="entry name" value="HIS_KIN"/>
    <property type="match status" value="1"/>
</dbReference>
<dbReference type="HOGENOM" id="CLU_442038_0_0_0"/>
<dbReference type="CDD" id="cd00075">
    <property type="entry name" value="HATPase"/>
    <property type="match status" value="1"/>
</dbReference>
<keyword evidence="3" id="KW-0597">Phosphoprotein</keyword>
<keyword evidence="5" id="KW-0547">Nucleotide-binding</keyword>
<evidence type="ECO:0000256" key="3">
    <source>
        <dbReference type="ARBA" id="ARBA00022553"/>
    </source>
</evidence>
<evidence type="ECO:0000313" key="11">
    <source>
        <dbReference type="EMBL" id="ABJ87705.1"/>
    </source>
</evidence>
<dbReference type="InterPro" id="IPR004358">
    <property type="entry name" value="Sig_transdc_His_kin-like_C"/>
</dbReference>
<dbReference type="STRING" id="234267.Acid_6787"/>
<dbReference type="InParanoid" id="Q01RL5"/>
<dbReference type="Pfam" id="PF00512">
    <property type="entry name" value="HisKA"/>
    <property type="match status" value="1"/>
</dbReference>
<keyword evidence="6 11" id="KW-0418">Kinase</keyword>
<evidence type="ECO:0000256" key="7">
    <source>
        <dbReference type="ARBA" id="ARBA00022840"/>
    </source>
</evidence>
<dbReference type="EMBL" id="CP000473">
    <property type="protein sequence ID" value="ABJ87705.1"/>
    <property type="molecule type" value="Genomic_DNA"/>
</dbReference>
<dbReference type="KEGG" id="sus:Acid_6787"/>
<dbReference type="InterPro" id="IPR036890">
    <property type="entry name" value="HATPase_C_sf"/>
</dbReference>
<dbReference type="SMART" id="SM00388">
    <property type="entry name" value="HisKA"/>
    <property type="match status" value="1"/>
</dbReference>
<dbReference type="InterPro" id="IPR005467">
    <property type="entry name" value="His_kinase_dom"/>
</dbReference>
<keyword evidence="9" id="KW-1133">Transmembrane helix</keyword>
<keyword evidence="9" id="KW-0472">Membrane</keyword>
<dbReference type="AlphaFoldDB" id="Q01RL5"/>
<dbReference type="PRINTS" id="PR00344">
    <property type="entry name" value="BCTRLSENSOR"/>
</dbReference>
<dbReference type="EC" id="2.7.13.3" evidence="2"/>
<dbReference type="Pfam" id="PF02518">
    <property type="entry name" value="HATPase_c"/>
    <property type="match status" value="1"/>
</dbReference>
<keyword evidence="4" id="KW-0808">Transferase</keyword>
<dbReference type="Gene3D" id="1.10.287.130">
    <property type="match status" value="1"/>
</dbReference>
<dbReference type="SUPFAM" id="SSF55785">
    <property type="entry name" value="PYP-like sensor domain (PAS domain)"/>
    <property type="match status" value="1"/>
</dbReference>
<dbReference type="SMART" id="SM00387">
    <property type="entry name" value="HATPase_c"/>
    <property type="match status" value="1"/>
</dbReference>
<evidence type="ECO:0000256" key="6">
    <source>
        <dbReference type="ARBA" id="ARBA00022777"/>
    </source>
</evidence>
<comment type="catalytic activity">
    <reaction evidence="1">
        <text>ATP + protein L-histidine = ADP + protein N-phospho-L-histidine.</text>
        <dbReference type="EC" id="2.7.13.3"/>
    </reaction>
</comment>
<dbReference type="GO" id="GO:0005524">
    <property type="term" value="F:ATP binding"/>
    <property type="evidence" value="ECO:0007669"/>
    <property type="project" value="UniProtKB-KW"/>
</dbReference>
<keyword evidence="8" id="KW-0902">Two-component regulatory system</keyword>
<keyword evidence="7" id="KW-0067">ATP-binding</keyword>
<organism evidence="11">
    <name type="scientific">Solibacter usitatus (strain Ellin6076)</name>
    <dbReference type="NCBI Taxonomy" id="234267"/>
    <lineage>
        <taxon>Bacteria</taxon>
        <taxon>Pseudomonadati</taxon>
        <taxon>Acidobacteriota</taxon>
        <taxon>Terriglobia</taxon>
        <taxon>Bryobacterales</taxon>
        <taxon>Solibacteraceae</taxon>
        <taxon>Candidatus Solibacter</taxon>
    </lineage>
</organism>